<dbReference type="Proteomes" id="UP000000496">
    <property type="component" value="Chromosome gsn.131"/>
</dbReference>
<evidence type="ECO:0000256" key="1">
    <source>
        <dbReference type="SAM" id="Phobius"/>
    </source>
</evidence>
<protein>
    <submittedName>
        <fullName evidence="2">Uncharacterized protein</fullName>
    </submittedName>
</protein>
<keyword evidence="1" id="KW-0812">Transmembrane</keyword>
<dbReference type="AlphaFoldDB" id="F8L7W4"/>
<keyword evidence="3" id="KW-1185">Reference proteome</keyword>
<keyword evidence="1" id="KW-1133">Transmembrane helix</keyword>
<evidence type="ECO:0000313" key="2">
    <source>
        <dbReference type="EMBL" id="CCB88866.1"/>
    </source>
</evidence>
<gene>
    <name evidence="2" type="ordered locus">SNE_A09890</name>
</gene>
<reference key="1">
    <citation type="journal article" date="2011" name="Mol. Biol. Evol.">
        <title>Unity in variety -- the pan-genome of the Chlamydiae.</title>
        <authorList>
            <person name="Collingro A."/>
            <person name="Tischler P."/>
            <person name="Weinmaier T."/>
            <person name="Penz T."/>
            <person name="Heinz E."/>
            <person name="Brunham R.C."/>
            <person name="Read T.D."/>
            <person name="Bavoil P.M."/>
            <person name="Sachse K."/>
            <person name="Kahane S."/>
            <person name="Friedman M.G."/>
            <person name="Rattei T."/>
            <person name="Myers G.S.A."/>
            <person name="Horn M."/>
        </authorList>
    </citation>
    <scope>NUCLEOTIDE SEQUENCE</scope>
    <source>
        <strain>Z</strain>
    </source>
</reference>
<dbReference type="HOGENOM" id="CLU_576041_0_0_0"/>
<reference evidence="2 3" key="2">
    <citation type="journal article" date="2011" name="Mol. Biol. Evol.">
        <title>Unity in variety--the pan-genome of the Chlamydiae.</title>
        <authorList>
            <person name="Collingro A."/>
            <person name="Tischler P."/>
            <person name="Weinmaier T."/>
            <person name="Penz T."/>
            <person name="Heinz E."/>
            <person name="Brunham R.C."/>
            <person name="Read T.D."/>
            <person name="Bavoil P.M."/>
            <person name="Sachse K."/>
            <person name="Kahane S."/>
            <person name="Friedman M.G."/>
            <person name="Rattei T."/>
            <person name="Myers G.S."/>
            <person name="Horn M."/>
        </authorList>
    </citation>
    <scope>NUCLEOTIDE SEQUENCE [LARGE SCALE GENOMIC DNA]</scope>
    <source>
        <strain evidence="3">ATCC VR-1471 / Z</strain>
    </source>
</reference>
<dbReference type="KEGG" id="sng:SNE_A09890"/>
<feature type="transmembrane region" description="Helical" evidence="1">
    <location>
        <begin position="370"/>
        <end position="389"/>
    </location>
</feature>
<dbReference type="EMBL" id="FR872582">
    <property type="protein sequence ID" value="CCB88866.1"/>
    <property type="molecule type" value="Genomic_DNA"/>
</dbReference>
<proteinExistence type="predicted"/>
<accession>F8L7W4</accession>
<evidence type="ECO:0000313" key="3">
    <source>
        <dbReference type="Proteomes" id="UP000000496"/>
    </source>
</evidence>
<sequence>MEKVFLMSLSSGAMTSYPPLITRPSTPSHLHRPTFSKNSLLADASRIYQEKIRDPKRITPYEKDAFPKLPSVTNIFSVPSDTYSATKSLIGSIKNRDGEGVQDSMISLIEVPIVIGSSVGSAFDYGIGLHIIPQTLSFLLKPAYVLSLLLCIIEGVVDSFGLSRQLSFSDEFDFDLLKNLKTLTDNTSFAEGQKAFKALAQFVQENRRMIEQLCGKEDTKKLLGFTEDLQREIEKNPHFSKFIFAEKQEQIRDLAKVVLAKNILHLQEEYLQLNPNEVDKIAKKVEKRYSDLPIEEQREKLINQLDKELNNKRKSLARRIRPWLVHEASDTAHSILMGLTSCDKKNQELAIDEGLKLMNDMRVQNEKKTLVHIMGIIAMVIAVASLIALLAGAPYAVPFVLITLATIIGAGRFAVFSGTLDVRGWDFSFKNLLPTFIRRKIWDDRLLCDPEMLSKRKITPLTEIYDPPISSALR</sequence>
<feature type="transmembrane region" description="Helical" evidence="1">
    <location>
        <begin position="395"/>
        <end position="415"/>
    </location>
</feature>
<keyword evidence="1" id="KW-0472">Membrane</keyword>
<organism evidence="2 3">
    <name type="scientific">Simkania negevensis (strain ATCC VR-1471 / DSM 27360 / Z)</name>
    <dbReference type="NCBI Taxonomy" id="331113"/>
    <lineage>
        <taxon>Bacteria</taxon>
        <taxon>Pseudomonadati</taxon>
        <taxon>Chlamydiota</taxon>
        <taxon>Chlamydiia</taxon>
        <taxon>Parachlamydiales</taxon>
        <taxon>Simkaniaceae</taxon>
        <taxon>Simkania</taxon>
    </lineage>
</organism>
<name>F8L7W4_SIMNZ</name>